<organism evidence="2 3">
    <name type="scientific">candidate division MSBL1 archaeon SCGC-AAA259E19</name>
    <dbReference type="NCBI Taxonomy" id="1698264"/>
    <lineage>
        <taxon>Archaea</taxon>
        <taxon>Methanobacteriati</taxon>
        <taxon>Methanobacteriota</taxon>
        <taxon>candidate division MSBL1</taxon>
    </lineage>
</organism>
<evidence type="ECO:0000313" key="2">
    <source>
        <dbReference type="EMBL" id="KXA92027.1"/>
    </source>
</evidence>
<proteinExistence type="predicted"/>
<accession>A0A133UCX8</accession>
<dbReference type="InterPro" id="IPR025202">
    <property type="entry name" value="PLD-like_dom"/>
</dbReference>
<dbReference type="InterPro" id="IPR001736">
    <property type="entry name" value="PLipase_D/transphosphatidylase"/>
</dbReference>
<dbReference type="GO" id="GO:0003824">
    <property type="term" value="F:catalytic activity"/>
    <property type="evidence" value="ECO:0007669"/>
    <property type="project" value="InterPro"/>
</dbReference>
<dbReference type="EMBL" id="LHXO01000195">
    <property type="protein sequence ID" value="KXA92027.1"/>
    <property type="molecule type" value="Genomic_DNA"/>
</dbReference>
<evidence type="ECO:0000313" key="3">
    <source>
        <dbReference type="Proteomes" id="UP000070284"/>
    </source>
</evidence>
<gene>
    <name evidence="2" type="ORF">AKJ65_08165</name>
</gene>
<dbReference type="PROSITE" id="PS50035">
    <property type="entry name" value="PLD"/>
    <property type="match status" value="1"/>
</dbReference>
<dbReference type="SUPFAM" id="SSF56024">
    <property type="entry name" value="Phospholipase D/nuclease"/>
    <property type="match status" value="1"/>
</dbReference>
<feature type="non-terminal residue" evidence="2">
    <location>
        <position position="1"/>
    </location>
</feature>
<comment type="caution">
    <text evidence="2">The sequence shown here is derived from an EMBL/GenBank/DDBJ whole genome shotgun (WGS) entry which is preliminary data.</text>
</comment>
<name>A0A133UCX8_9EURY</name>
<reference evidence="2 3" key="1">
    <citation type="journal article" date="2016" name="Sci. Rep.">
        <title>Metabolic traits of an uncultured archaeal lineage -MSBL1- from brine pools of the Red Sea.</title>
        <authorList>
            <person name="Mwirichia R."/>
            <person name="Alam I."/>
            <person name="Rashid M."/>
            <person name="Vinu M."/>
            <person name="Ba-Alawi W."/>
            <person name="Anthony Kamau A."/>
            <person name="Kamanda Ngugi D."/>
            <person name="Goker M."/>
            <person name="Klenk H.P."/>
            <person name="Bajic V."/>
            <person name="Stingl U."/>
        </authorList>
    </citation>
    <scope>NUCLEOTIDE SEQUENCE [LARGE SCALE GENOMIC DNA]</scope>
    <source>
        <strain evidence="2">SCGC-AAA259E19</strain>
    </source>
</reference>
<dbReference type="Pfam" id="PF13091">
    <property type="entry name" value="PLDc_2"/>
    <property type="match status" value="1"/>
</dbReference>
<dbReference type="Gene3D" id="3.30.870.10">
    <property type="entry name" value="Endonuclease Chain A"/>
    <property type="match status" value="1"/>
</dbReference>
<keyword evidence="3" id="KW-1185">Reference proteome</keyword>
<sequence>GTFSELWKEQLKKVGKSGVEFLYNDPRSGEESLVNRMEELIGTSENQLHMAGYLDFEFFSNVKEAHERGVEIKFVTAHPDQQGDGGRVGQAIENYKELLGGNLRYNSLLHTRMLMKDFSEVIIGTADFNRDCKQKYQSGVFTDNPAIVYKFVEFFERMWSDSEEFG</sequence>
<dbReference type="Proteomes" id="UP000070284">
    <property type="component" value="Unassembled WGS sequence"/>
</dbReference>
<protein>
    <recommendedName>
        <fullName evidence="1">PLD phosphodiesterase domain-containing protein</fullName>
    </recommendedName>
</protein>
<evidence type="ECO:0000259" key="1">
    <source>
        <dbReference type="PROSITE" id="PS50035"/>
    </source>
</evidence>
<dbReference type="AlphaFoldDB" id="A0A133UCX8"/>
<feature type="domain" description="PLD phosphodiesterase" evidence="1">
    <location>
        <begin position="105"/>
        <end position="132"/>
    </location>
</feature>